<organism evidence="1">
    <name type="scientific">Longilinea arvoryzae</name>
    <dbReference type="NCBI Taxonomy" id="360412"/>
    <lineage>
        <taxon>Bacteria</taxon>
        <taxon>Bacillati</taxon>
        <taxon>Chloroflexota</taxon>
        <taxon>Anaerolineae</taxon>
        <taxon>Anaerolineales</taxon>
        <taxon>Anaerolineaceae</taxon>
        <taxon>Longilinea</taxon>
    </lineage>
</organism>
<evidence type="ECO:0008006" key="3">
    <source>
        <dbReference type="Google" id="ProtNLM"/>
    </source>
</evidence>
<dbReference type="STRING" id="360412.LARV_00540"/>
<accession>A0A0S7BDI9</accession>
<evidence type="ECO:0000313" key="1">
    <source>
        <dbReference type="EMBL" id="GAP12804.1"/>
    </source>
</evidence>
<reference evidence="1" key="1">
    <citation type="submission" date="2015-07" db="EMBL/GenBank/DDBJ databases">
        <title>Draft Genome Sequences of Anaerolinea thermolimosa IMO-1, Bellilinea caldifistulae GOMI-1, Leptolinea tardivitalis YMTK-2, Levilinea saccharolytica KIBI-1,Longilinea arvoryzae KOME-1, Previously Described as Members of the Anaerolineaceae (Chloroflexi).</title>
        <authorList>
            <person name="Sekiguchi Y."/>
            <person name="Ohashi A."/>
            <person name="Matsuura N."/>
            <person name="Tourlousse M.D."/>
        </authorList>
    </citation>
    <scope>NUCLEOTIDE SEQUENCE [LARGE SCALE GENOMIC DNA]</scope>
    <source>
        <strain evidence="1">KOME-1</strain>
    </source>
</reference>
<proteinExistence type="predicted"/>
<dbReference type="AlphaFoldDB" id="A0A0S7BDI9"/>
<evidence type="ECO:0000313" key="2">
    <source>
        <dbReference type="Proteomes" id="UP000055060"/>
    </source>
</evidence>
<sequence length="132" mass="15533">MTTFDWSIEIPFDESNFRNQIPREAGVYELLQSEEYPRYKGCTRVLKIGMSKTDLLEEIQNHFTRHTVANRLSRIRNCPKIKVSVKFAIATTENATEIEGNLLREFEDEYWDLPILNSQRGYSRGQDKHYKG</sequence>
<gene>
    <name evidence="1" type="ORF">LARV_00540</name>
</gene>
<keyword evidence="2" id="KW-1185">Reference proteome</keyword>
<dbReference type="EMBL" id="DF967972">
    <property type="protein sequence ID" value="GAP12804.1"/>
    <property type="molecule type" value="Genomic_DNA"/>
</dbReference>
<name>A0A0S7BDI9_9CHLR</name>
<protein>
    <recommendedName>
        <fullName evidence="3">GIY-YIG domain-containing protein</fullName>
    </recommendedName>
</protein>
<dbReference type="RefSeq" id="WP_075072201.1">
    <property type="nucleotide sequence ID" value="NZ_DF967972.1"/>
</dbReference>
<dbReference type="Proteomes" id="UP000055060">
    <property type="component" value="Unassembled WGS sequence"/>
</dbReference>